<evidence type="ECO:0000256" key="4">
    <source>
        <dbReference type="PIRSR" id="PIRSR602401-1"/>
    </source>
</evidence>
<dbReference type="SUPFAM" id="SSF48264">
    <property type="entry name" value="Cytochrome P450"/>
    <property type="match status" value="1"/>
</dbReference>
<dbReference type="InterPro" id="IPR050364">
    <property type="entry name" value="Cytochrome_P450_fung"/>
</dbReference>
<dbReference type="GO" id="GO:0016705">
    <property type="term" value="F:oxidoreductase activity, acting on paired donors, with incorporation or reduction of molecular oxygen"/>
    <property type="evidence" value="ECO:0007669"/>
    <property type="project" value="InterPro"/>
</dbReference>
<reference evidence="7 8" key="1">
    <citation type="journal article" date="2017" name="Mycologia">
        <title>Bifiguratus adelaidae, gen. et sp. nov., a new member of Mucoromycotina in endophytic and soil-dwelling habitats.</title>
        <authorList>
            <person name="Torres-Cruz T.J."/>
            <person name="Billingsley Tobias T.L."/>
            <person name="Almatruk M."/>
            <person name="Hesse C."/>
            <person name="Kuske C.R."/>
            <person name="Desiro A."/>
            <person name="Benucci G.M."/>
            <person name="Bonito G."/>
            <person name="Stajich J.E."/>
            <person name="Dunlap C."/>
            <person name="Arnold A.E."/>
            <person name="Porras-Alfaro A."/>
        </authorList>
    </citation>
    <scope>NUCLEOTIDE SEQUENCE [LARGE SCALE GENOMIC DNA]</scope>
    <source>
        <strain evidence="7 8">AZ0501</strain>
    </source>
</reference>
<evidence type="ECO:0000256" key="2">
    <source>
        <dbReference type="ARBA" id="ARBA00023002"/>
    </source>
</evidence>
<gene>
    <name evidence="7" type="ORF">BZG36_04414</name>
</gene>
<dbReference type="GO" id="GO:0004497">
    <property type="term" value="F:monooxygenase activity"/>
    <property type="evidence" value="ECO:0007669"/>
    <property type="project" value="UniProtKB-KW"/>
</dbReference>
<dbReference type="OrthoDB" id="1055148at2759"/>
<keyword evidence="5" id="KW-0503">Monooxygenase</keyword>
<dbReference type="GO" id="GO:0005506">
    <property type="term" value="F:iron ion binding"/>
    <property type="evidence" value="ECO:0007669"/>
    <property type="project" value="InterPro"/>
</dbReference>
<dbReference type="PANTHER" id="PTHR46300">
    <property type="entry name" value="P450, PUTATIVE (EUROFUNG)-RELATED-RELATED"/>
    <property type="match status" value="1"/>
</dbReference>
<dbReference type="InterPro" id="IPR017972">
    <property type="entry name" value="Cyt_P450_CS"/>
</dbReference>
<comment type="cofactor">
    <cofactor evidence="4">
        <name>heme</name>
        <dbReference type="ChEBI" id="CHEBI:30413"/>
    </cofactor>
</comment>
<dbReference type="GO" id="GO:0020037">
    <property type="term" value="F:heme binding"/>
    <property type="evidence" value="ECO:0007669"/>
    <property type="project" value="InterPro"/>
</dbReference>
<name>A0A261XWC3_9FUNG</name>
<evidence type="ECO:0000313" key="8">
    <source>
        <dbReference type="Proteomes" id="UP000242875"/>
    </source>
</evidence>
<comment type="similarity">
    <text evidence="5">Belongs to the cytochrome P450 family.</text>
</comment>
<feature type="signal peptide" evidence="6">
    <location>
        <begin position="1"/>
        <end position="19"/>
    </location>
</feature>
<dbReference type="Pfam" id="PF00067">
    <property type="entry name" value="p450"/>
    <property type="match status" value="1"/>
</dbReference>
<dbReference type="Proteomes" id="UP000242875">
    <property type="component" value="Unassembled WGS sequence"/>
</dbReference>
<feature type="binding site" description="axial binding residue" evidence="4">
    <location>
        <position position="449"/>
    </location>
    <ligand>
        <name>heme</name>
        <dbReference type="ChEBI" id="CHEBI:30413"/>
    </ligand>
    <ligandPart>
        <name>Fe</name>
        <dbReference type="ChEBI" id="CHEBI:18248"/>
    </ligandPart>
</feature>
<proteinExistence type="inferred from homology"/>
<keyword evidence="1 4" id="KW-0479">Metal-binding</keyword>
<dbReference type="PANTHER" id="PTHR46300:SF9">
    <property type="entry name" value="P450, PUTATIVE-RELATED"/>
    <property type="match status" value="1"/>
</dbReference>
<evidence type="ECO:0000256" key="6">
    <source>
        <dbReference type="SAM" id="SignalP"/>
    </source>
</evidence>
<dbReference type="AlphaFoldDB" id="A0A261XWC3"/>
<keyword evidence="6" id="KW-0732">Signal</keyword>
<keyword evidence="4 5" id="KW-0349">Heme</keyword>
<keyword evidence="2 5" id="KW-0560">Oxidoreductase</keyword>
<dbReference type="PROSITE" id="PS00086">
    <property type="entry name" value="CYTOCHROME_P450"/>
    <property type="match status" value="1"/>
</dbReference>
<evidence type="ECO:0000256" key="1">
    <source>
        <dbReference type="ARBA" id="ARBA00022723"/>
    </source>
</evidence>
<dbReference type="PRINTS" id="PR00385">
    <property type="entry name" value="P450"/>
</dbReference>
<organism evidence="7 8">
    <name type="scientific">Bifiguratus adelaidae</name>
    <dbReference type="NCBI Taxonomy" id="1938954"/>
    <lineage>
        <taxon>Eukaryota</taxon>
        <taxon>Fungi</taxon>
        <taxon>Fungi incertae sedis</taxon>
        <taxon>Mucoromycota</taxon>
        <taxon>Mucoromycotina</taxon>
        <taxon>Endogonomycetes</taxon>
        <taxon>Endogonales</taxon>
        <taxon>Endogonales incertae sedis</taxon>
        <taxon>Bifiguratus</taxon>
    </lineage>
</organism>
<evidence type="ECO:0000256" key="3">
    <source>
        <dbReference type="ARBA" id="ARBA00023004"/>
    </source>
</evidence>
<accession>A0A261XWC3</accession>
<dbReference type="PRINTS" id="PR00463">
    <property type="entry name" value="EP450I"/>
</dbReference>
<dbReference type="InterPro" id="IPR001128">
    <property type="entry name" value="Cyt_P450"/>
</dbReference>
<evidence type="ECO:0000313" key="7">
    <source>
        <dbReference type="EMBL" id="OZJ02657.1"/>
    </source>
</evidence>
<feature type="chain" id="PRO_5011972272" description="Cytochrome P450" evidence="6">
    <location>
        <begin position="20"/>
        <end position="523"/>
    </location>
</feature>
<comment type="caution">
    <text evidence="7">The sequence shown here is derived from an EMBL/GenBank/DDBJ whole genome shotgun (WGS) entry which is preliminary data.</text>
</comment>
<protein>
    <recommendedName>
        <fullName evidence="9">Cytochrome P450</fullName>
    </recommendedName>
</protein>
<evidence type="ECO:0000256" key="5">
    <source>
        <dbReference type="RuleBase" id="RU000461"/>
    </source>
</evidence>
<dbReference type="EMBL" id="MVBO01000136">
    <property type="protein sequence ID" value="OZJ02657.1"/>
    <property type="molecule type" value="Genomic_DNA"/>
</dbReference>
<evidence type="ECO:0008006" key="9">
    <source>
        <dbReference type="Google" id="ProtNLM"/>
    </source>
</evidence>
<keyword evidence="3 4" id="KW-0408">Iron</keyword>
<sequence>MLGFNISGLAMATISAAAAAPFLVTRAAKRTENCNLPPSIPGSLPLLGNLLQLGTSPHKRFTEWSKTFGPIFTFRAGACLWVVLNDLDTMKDLIITRGAKYSSRNMNEIIQIATGDGRVFAAGPNDARWKKFRRVATLALTKAKVNEYQAIIDLQSKRFLKLLHDAHQRSTKGIELKEYFTFYTLSTIVSIAFGKQITNIDDPELQEQQFIMDRFMQIAGVGSQILEFFPFLKYTPFNQDIGSAYEFRAHVEASWCRLVNETRLHLVTGQWHPSFMSNLLQSPEAEGLSDLDLAYLGGLIVGAGFESTALSMEWLCAVLVNYPWVQERIFQELDAVVGRDRLPELADFDKLPYLQSTMHEIWRFRTPGWLAIPHCTTEDDEYRGYFIPKGTTVLINLHAIHMDPDTYAEPEVFMPERHLEAVTAFLEHGQHIAFGDVPHWAFGSGRRACIGQLLAEREVLTGISRFLWAFRLEHVNDANGANTPIDIDSTIFGLASAPKPYRVALVLRDPSSLSVLEAFCDTA</sequence>
<dbReference type="Gene3D" id="1.10.630.10">
    <property type="entry name" value="Cytochrome P450"/>
    <property type="match status" value="1"/>
</dbReference>
<dbReference type="InterPro" id="IPR036396">
    <property type="entry name" value="Cyt_P450_sf"/>
</dbReference>
<keyword evidence="8" id="KW-1185">Reference proteome</keyword>
<dbReference type="InterPro" id="IPR002401">
    <property type="entry name" value="Cyt_P450_E_grp-I"/>
</dbReference>